<keyword evidence="5" id="KW-1185">Reference proteome</keyword>
<dbReference type="InterPro" id="IPR050832">
    <property type="entry name" value="Bact_Acetyltransf"/>
</dbReference>
<dbReference type="PANTHER" id="PTHR43877">
    <property type="entry name" value="AMINOALKYLPHOSPHONATE N-ACETYLTRANSFERASE-RELATED-RELATED"/>
    <property type="match status" value="1"/>
</dbReference>
<reference evidence="4 5" key="1">
    <citation type="journal article" date="2013" name="Stand. Genomic Sci.">
        <title>Genomic Encyclopedia of Type Strains, Phase I: The one thousand microbial genomes (KMG-I) project.</title>
        <authorList>
            <person name="Kyrpides N.C."/>
            <person name="Woyke T."/>
            <person name="Eisen J.A."/>
            <person name="Garrity G."/>
            <person name="Lilburn T.G."/>
            <person name="Beck B.J."/>
            <person name="Whitman W.B."/>
            <person name="Hugenholtz P."/>
            <person name="Klenk H.P."/>
        </authorList>
    </citation>
    <scope>NUCLEOTIDE SEQUENCE [LARGE SCALE GENOMIC DNA]</scope>
    <source>
        <strain evidence="4 5">DSM 45044</strain>
    </source>
</reference>
<sequence length="184" mass="20576">MAERNTSIESRGDVNRDQAQIVAYDVSHRSSLLDISIRAWAPVFPRLKAGTPEFVYDSFYPDGWEARQRADLAEVLDGEPENVDVAVLDGTPVGWACTRLHPEDFMGEIYVLAVDPAHQRIGIARMLMEHAYARAQAAGARMMMVETGDDPGHEPARGLYESDGFVRWPVARYFKDLRGLPPDS</sequence>
<keyword evidence="1" id="KW-0808">Transferase</keyword>
<accession>A0A562UPR1</accession>
<evidence type="ECO:0000259" key="3">
    <source>
        <dbReference type="PROSITE" id="PS51186"/>
    </source>
</evidence>
<dbReference type="Proteomes" id="UP000321617">
    <property type="component" value="Unassembled WGS sequence"/>
</dbReference>
<keyword evidence="4" id="KW-0689">Ribosomal protein</keyword>
<dbReference type="InterPro" id="IPR016181">
    <property type="entry name" value="Acyl_CoA_acyltransferase"/>
</dbReference>
<evidence type="ECO:0000313" key="5">
    <source>
        <dbReference type="Proteomes" id="UP000321617"/>
    </source>
</evidence>
<proteinExistence type="predicted"/>
<gene>
    <name evidence="4" type="ORF">LX16_5084</name>
</gene>
<keyword evidence="4" id="KW-0687">Ribonucleoprotein</keyword>
<dbReference type="CDD" id="cd04301">
    <property type="entry name" value="NAT_SF"/>
    <property type="match status" value="1"/>
</dbReference>
<dbReference type="GO" id="GO:0016747">
    <property type="term" value="F:acyltransferase activity, transferring groups other than amino-acyl groups"/>
    <property type="evidence" value="ECO:0007669"/>
    <property type="project" value="InterPro"/>
</dbReference>
<name>A0A562UPR1_9ACTN</name>
<dbReference type="InterPro" id="IPR000182">
    <property type="entry name" value="GNAT_dom"/>
</dbReference>
<evidence type="ECO:0000256" key="1">
    <source>
        <dbReference type="ARBA" id="ARBA00022679"/>
    </source>
</evidence>
<keyword evidence="2" id="KW-0012">Acyltransferase</keyword>
<protein>
    <submittedName>
        <fullName evidence="4">Ribosomal protein S18 acetylase RimI-like enzyme</fullName>
    </submittedName>
</protein>
<dbReference type="SUPFAM" id="SSF55729">
    <property type="entry name" value="Acyl-CoA N-acyltransferases (Nat)"/>
    <property type="match status" value="1"/>
</dbReference>
<organism evidence="4 5">
    <name type="scientific">Stackebrandtia albiflava</name>
    <dbReference type="NCBI Taxonomy" id="406432"/>
    <lineage>
        <taxon>Bacteria</taxon>
        <taxon>Bacillati</taxon>
        <taxon>Actinomycetota</taxon>
        <taxon>Actinomycetes</taxon>
        <taxon>Glycomycetales</taxon>
        <taxon>Glycomycetaceae</taxon>
        <taxon>Stackebrandtia</taxon>
    </lineage>
</organism>
<evidence type="ECO:0000256" key="2">
    <source>
        <dbReference type="ARBA" id="ARBA00023315"/>
    </source>
</evidence>
<dbReference type="EMBL" id="VLLL01000011">
    <property type="protein sequence ID" value="TWJ07598.1"/>
    <property type="molecule type" value="Genomic_DNA"/>
</dbReference>
<comment type="caution">
    <text evidence="4">The sequence shown here is derived from an EMBL/GenBank/DDBJ whole genome shotgun (WGS) entry which is preliminary data.</text>
</comment>
<dbReference type="Gene3D" id="3.40.630.30">
    <property type="match status" value="1"/>
</dbReference>
<dbReference type="Pfam" id="PF00583">
    <property type="entry name" value="Acetyltransf_1"/>
    <property type="match status" value="1"/>
</dbReference>
<feature type="domain" description="N-acetyltransferase" evidence="3">
    <location>
        <begin position="35"/>
        <end position="183"/>
    </location>
</feature>
<dbReference type="GO" id="GO:0005840">
    <property type="term" value="C:ribosome"/>
    <property type="evidence" value="ECO:0007669"/>
    <property type="project" value="UniProtKB-KW"/>
</dbReference>
<dbReference type="PROSITE" id="PS51186">
    <property type="entry name" value="GNAT"/>
    <property type="match status" value="1"/>
</dbReference>
<dbReference type="AlphaFoldDB" id="A0A562UPR1"/>
<evidence type="ECO:0000313" key="4">
    <source>
        <dbReference type="EMBL" id="TWJ07598.1"/>
    </source>
</evidence>